<dbReference type="PROSITE" id="PS50048">
    <property type="entry name" value="ZN2_CY6_FUNGAL_2"/>
    <property type="match status" value="1"/>
</dbReference>
<evidence type="ECO:0000256" key="1">
    <source>
        <dbReference type="ARBA" id="ARBA00004123"/>
    </source>
</evidence>
<dbReference type="GO" id="GO:0006351">
    <property type="term" value="P:DNA-templated transcription"/>
    <property type="evidence" value="ECO:0007669"/>
    <property type="project" value="InterPro"/>
</dbReference>
<organism evidence="6 7">
    <name type="scientific">Mycena alexandri</name>
    <dbReference type="NCBI Taxonomy" id="1745969"/>
    <lineage>
        <taxon>Eukaryota</taxon>
        <taxon>Fungi</taxon>
        <taxon>Dikarya</taxon>
        <taxon>Basidiomycota</taxon>
        <taxon>Agaricomycotina</taxon>
        <taxon>Agaricomycetes</taxon>
        <taxon>Agaricomycetidae</taxon>
        <taxon>Agaricales</taxon>
        <taxon>Marasmiineae</taxon>
        <taxon>Mycenaceae</taxon>
        <taxon>Mycena</taxon>
    </lineage>
</organism>
<name>A0AAD6SRA1_9AGAR</name>
<accession>A0AAD6SRA1</accession>
<keyword evidence="2" id="KW-0479">Metal-binding</keyword>
<dbReference type="GO" id="GO:0005634">
    <property type="term" value="C:nucleus"/>
    <property type="evidence" value="ECO:0007669"/>
    <property type="project" value="UniProtKB-SubCell"/>
</dbReference>
<dbReference type="CDD" id="cd12148">
    <property type="entry name" value="fungal_TF_MHR"/>
    <property type="match status" value="1"/>
</dbReference>
<reference evidence="6" key="1">
    <citation type="submission" date="2023-03" db="EMBL/GenBank/DDBJ databases">
        <title>Massive genome expansion in bonnet fungi (Mycena s.s.) driven by repeated elements and novel gene families across ecological guilds.</title>
        <authorList>
            <consortium name="Lawrence Berkeley National Laboratory"/>
            <person name="Harder C.B."/>
            <person name="Miyauchi S."/>
            <person name="Viragh M."/>
            <person name="Kuo A."/>
            <person name="Thoen E."/>
            <person name="Andreopoulos B."/>
            <person name="Lu D."/>
            <person name="Skrede I."/>
            <person name="Drula E."/>
            <person name="Henrissat B."/>
            <person name="Morin E."/>
            <person name="Kohler A."/>
            <person name="Barry K."/>
            <person name="LaButti K."/>
            <person name="Morin E."/>
            <person name="Salamov A."/>
            <person name="Lipzen A."/>
            <person name="Mereny Z."/>
            <person name="Hegedus B."/>
            <person name="Baldrian P."/>
            <person name="Stursova M."/>
            <person name="Weitz H."/>
            <person name="Taylor A."/>
            <person name="Grigoriev I.V."/>
            <person name="Nagy L.G."/>
            <person name="Martin F."/>
            <person name="Kauserud H."/>
        </authorList>
    </citation>
    <scope>NUCLEOTIDE SEQUENCE</scope>
    <source>
        <strain evidence="6">CBHHK200</strain>
    </source>
</reference>
<comment type="caution">
    <text evidence="6">The sequence shown here is derived from an EMBL/GenBank/DDBJ whole genome shotgun (WGS) entry which is preliminary data.</text>
</comment>
<dbReference type="InterPro" id="IPR001138">
    <property type="entry name" value="Zn2Cys6_DnaBD"/>
</dbReference>
<keyword evidence="3" id="KW-0539">Nucleus</keyword>
<dbReference type="CDD" id="cd00067">
    <property type="entry name" value="GAL4"/>
    <property type="match status" value="1"/>
</dbReference>
<evidence type="ECO:0000256" key="3">
    <source>
        <dbReference type="ARBA" id="ARBA00023242"/>
    </source>
</evidence>
<sequence length="618" mass="68428">MASLTFQLLSDQEIIDMKRTRGIMACAECQKRKLKCNKKFPCSSCVRRGRGDICPTGDVGHIGRGRRVVRSETPHLTTAVDHTADWINQLKTAVATSHTAGSDVTHSALRDEPPTINNIGESSSECTPVQPKGTFAAKTVNVSGTESYFGRTAGPSAYSSGSASGDHAEYAPSFAEVIDSFPFDTDPPYRSRDTASCMENLLGQLPEELRAWMLYDIFTTDASWYITPVSSNELHELIVFIYNPESNLHELLPHTLAVVFFAFAAAALVDLSLSPYNLESSTYFDLGRSALALHPVSGSRDLHTIQALVLASRYYVTGGPRFNFDSSWTTSALAVGLCQTLRLHVEKEHLAFENNIAQRRRALFWEVRSMETYNALCFARPLTISAADISCEFPADTEQTMDSEGRTIPGYYHTKWRFTKEVTAPIAQAFTGATLPTYEEVLDLDRRLRQFMESVPFAHYARTANEKGTFLAYVQAHMIPRFAGNLMLYIHRGYFTQALKDRPLNPLDSTYAASFLAAYRGASMLIKSDARSCALYPDLFHRWWPIWKSLVNAAFIAGSIVSKCPTSEIAPGAFADFLTAVHLVEAGATHCFLAEGSLVPTPSTQQSGRRVHRVSPSR</sequence>
<dbReference type="Gene3D" id="4.10.240.10">
    <property type="entry name" value="Zn(2)-C6 fungal-type DNA-binding domain"/>
    <property type="match status" value="1"/>
</dbReference>
<dbReference type="Pfam" id="PF04082">
    <property type="entry name" value="Fungal_trans"/>
    <property type="match status" value="1"/>
</dbReference>
<feature type="compositionally biased region" description="Polar residues" evidence="4">
    <location>
        <begin position="115"/>
        <end position="127"/>
    </location>
</feature>
<evidence type="ECO:0000256" key="2">
    <source>
        <dbReference type="ARBA" id="ARBA00022723"/>
    </source>
</evidence>
<dbReference type="InterPro" id="IPR036864">
    <property type="entry name" value="Zn2-C6_fun-type_DNA-bd_sf"/>
</dbReference>
<dbReference type="Proteomes" id="UP001218188">
    <property type="component" value="Unassembled WGS sequence"/>
</dbReference>
<dbReference type="InterPro" id="IPR007219">
    <property type="entry name" value="XnlR_reg_dom"/>
</dbReference>
<keyword evidence="7" id="KW-1185">Reference proteome</keyword>
<feature type="non-terminal residue" evidence="6">
    <location>
        <position position="618"/>
    </location>
</feature>
<dbReference type="GO" id="GO:0008270">
    <property type="term" value="F:zinc ion binding"/>
    <property type="evidence" value="ECO:0007669"/>
    <property type="project" value="InterPro"/>
</dbReference>
<dbReference type="AlphaFoldDB" id="A0AAD6SRA1"/>
<dbReference type="GO" id="GO:0003677">
    <property type="term" value="F:DNA binding"/>
    <property type="evidence" value="ECO:0007669"/>
    <property type="project" value="InterPro"/>
</dbReference>
<evidence type="ECO:0000256" key="4">
    <source>
        <dbReference type="SAM" id="MobiDB-lite"/>
    </source>
</evidence>
<evidence type="ECO:0000259" key="5">
    <source>
        <dbReference type="PROSITE" id="PS50048"/>
    </source>
</evidence>
<gene>
    <name evidence="6" type="ORF">C8F04DRAFT_1108170</name>
</gene>
<evidence type="ECO:0000313" key="6">
    <source>
        <dbReference type="EMBL" id="KAJ7032205.1"/>
    </source>
</evidence>
<dbReference type="InterPro" id="IPR050613">
    <property type="entry name" value="Sec_Metabolite_Reg"/>
</dbReference>
<dbReference type="SMART" id="SM00066">
    <property type="entry name" value="GAL4"/>
    <property type="match status" value="1"/>
</dbReference>
<feature type="region of interest" description="Disordered" evidence="4">
    <location>
        <begin position="98"/>
        <end position="131"/>
    </location>
</feature>
<evidence type="ECO:0000313" key="7">
    <source>
        <dbReference type="Proteomes" id="UP001218188"/>
    </source>
</evidence>
<comment type="subcellular location">
    <subcellularLocation>
        <location evidence="1">Nucleus</location>
    </subcellularLocation>
</comment>
<protein>
    <submittedName>
        <fullName evidence="6">Fungal-specific transcription factor domain-containing protein</fullName>
    </submittedName>
</protein>
<dbReference type="Pfam" id="PF00172">
    <property type="entry name" value="Zn_clus"/>
    <property type="match status" value="1"/>
</dbReference>
<dbReference type="SMART" id="SM00906">
    <property type="entry name" value="Fungal_trans"/>
    <property type="match status" value="1"/>
</dbReference>
<feature type="domain" description="Zn(2)-C6 fungal-type" evidence="5">
    <location>
        <begin position="25"/>
        <end position="54"/>
    </location>
</feature>
<dbReference type="PANTHER" id="PTHR31001">
    <property type="entry name" value="UNCHARACTERIZED TRANSCRIPTIONAL REGULATORY PROTEIN"/>
    <property type="match status" value="1"/>
</dbReference>
<dbReference type="EMBL" id="JARJCM010000075">
    <property type="protein sequence ID" value="KAJ7032205.1"/>
    <property type="molecule type" value="Genomic_DNA"/>
</dbReference>
<dbReference type="GO" id="GO:0000981">
    <property type="term" value="F:DNA-binding transcription factor activity, RNA polymerase II-specific"/>
    <property type="evidence" value="ECO:0007669"/>
    <property type="project" value="InterPro"/>
</dbReference>
<dbReference type="SUPFAM" id="SSF57701">
    <property type="entry name" value="Zn2/Cys6 DNA-binding domain"/>
    <property type="match status" value="1"/>
</dbReference>
<dbReference type="PANTHER" id="PTHR31001:SF56">
    <property type="entry name" value="ZN(2)-C6 FUNGAL-TYPE DOMAIN-CONTAINING PROTEIN"/>
    <property type="match status" value="1"/>
</dbReference>
<proteinExistence type="predicted"/>